<dbReference type="Proteomes" id="UP000198211">
    <property type="component" value="Unassembled WGS sequence"/>
</dbReference>
<accession>A0A225UX47</accession>
<protein>
    <submittedName>
        <fullName evidence="3">GCN5-related N-acetyltransferase</fullName>
    </submittedName>
</protein>
<dbReference type="Pfam" id="PF00583">
    <property type="entry name" value="Acetyltransf_1"/>
    <property type="match status" value="1"/>
</dbReference>
<dbReference type="PANTHER" id="PTHR13947:SF37">
    <property type="entry name" value="LD18367P"/>
    <property type="match status" value="1"/>
</dbReference>
<sequence length="180" mass="20900">MTDSNSKNSSHYPTIDVRQYRPDDHATVTKIFVEGLMAFDDNLDFRYLWEERLRKDLTNDFADIEASHMTSGGNFWVAVDGSSKVVGIIGLQRRAQVVGEVRRLFVDPNCQRMGVGKKLMTKLENWAKEHEIETLFLTTNPKKKQAQAFYTALGYTKVDEIVHFWENPQYFQVDKFVKQL</sequence>
<evidence type="ECO:0000256" key="1">
    <source>
        <dbReference type="ARBA" id="ARBA00022679"/>
    </source>
</evidence>
<reference evidence="4" key="1">
    <citation type="submission" date="2017-03" db="EMBL/GenBank/DDBJ databases">
        <title>Phytopthora megakarya and P. palmivora, two closely related causual agents of cacao black pod achieved similar genome size and gene model numbers by different mechanisms.</title>
        <authorList>
            <person name="Ali S."/>
            <person name="Shao J."/>
            <person name="Larry D.J."/>
            <person name="Kronmiller B."/>
            <person name="Shen D."/>
            <person name="Strem M.D."/>
            <person name="Melnick R.L."/>
            <person name="Guiltinan M.J."/>
            <person name="Tyler B.M."/>
            <person name="Meinhardt L.W."/>
            <person name="Bailey B.A."/>
        </authorList>
    </citation>
    <scope>NUCLEOTIDE SEQUENCE [LARGE SCALE GENOMIC DNA]</scope>
    <source>
        <strain evidence="4">zdho120</strain>
    </source>
</reference>
<dbReference type="CDD" id="cd04301">
    <property type="entry name" value="NAT_SF"/>
    <property type="match status" value="1"/>
</dbReference>
<dbReference type="GO" id="GO:0008080">
    <property type="term" value="F:N-acetyltransferase activity"/>
    <property type="evidence" value="ECO:0007669"/>
    <property type="project" value="InterPro"/>
</dbReference>
<gene>
    <name evidence="3" type="ORF">PHMEG_00031840</name>
</gene>
<dbReference type="PANTHER" id="PTHR13947">
    <property type="entry name" value="GNAT FAMILY N-ACETYLTRANSFERASE"/>
    <property type="match status" value="1"/>
</dbReference>
<evidence type="ECO:0000313" key="3">
    <source>
        <dbReference type="EMBL" id="OWY97594.1"/>
    </source>
</evidence>
<comment type="caution">
    <text evidence="3">The sequence shown here is derived from an EMBL/GenBank/DDBJ whole genome shotgun (WGS) entry which is preliminary data.</text>
</comment>
<dbReference type="OrthoDB" id="41532at2759"/>
<dbReference type="InterPro" id="IPR016181">
    <property type="entry name" value="Acyl_CoA_acyltransferase"/>
</dbReference>
<dbReference type="InterPro" id="IPR000182">
    <property type="entry name" value="GNAT_dom"/>
</dbReference>
<dbReference type="STRING" id="4795.A0A225UX47"/>
<keyword evidence="1 3" id="KW-0808">Transferase</keyword>
<evidence type="ECO:0000313" key="4">
    <source>
        <dbReference type="Proteomes" id="UP000198211"/>
    </source>
</evidence>
<dbReference type="EMBL" id="NBNE01010270">
    <property type="protein sequence ID" value="OWY97594.1"/>
    <property type="molecule type" value="Genomic_DNA"/>
</dbReference>
<feature type="domain" description="N-acetyltransferase" evidence="2">
    <location>
        <begin position="15"/>
        <end position="180"/>
    </location>
</feature>
<name>A0A225UX47_9STRA</name>
<dbReference type="AlphaFoldDB" id="A0A225UX47"/>
<evidence type="ECO:0000259" key="2">
    <source>
        <dbReference type="PROSITE" id="PS51186"/>
    </source>
</evidence>
<keyword evidence="4" id="KW-1185">Reference proteome</keyword>
<dbReference type="InterPro" id="IPR050769">
    <property type="entry name" value="NAT_camello-type"/>
</dbReference>
<proteinExistence type="predicted"/>
<dbReference type="Gene3D" id="3.40.630.30">
    <property type="match status" value="1"/>
</dbReference>
<dbReference type="PROSITE" id="PS51186">
    <property type="entry name" value="GNAT"/>
    <property type="match status" value="1"/>
</dbReference>
<organism evidence="3 4">
    <name type="scientific">Phytophthora megakarya</name>
    <dbReference type="NCBI Taxonomy" id="4795"/>
    <lineage>
        <taxon>Eukaryota</taxon>
        <taxon>Sar</taxon>
        <taxon>Stramenopiles</taxon>
        <taxon>Oomycota</taxon>
        <taxon>Peronosporomycetes</taxon>
        <taxon>Peronosporales</taxon>
        <taxon>Peronosporaceae</taxon>
        <taxon>Phytophthora</taxon>
    </lineage>
</organism>
<dbReference type="SUPFAM" id="SSF55729">
    <property type="entry name" value="Acyl-CoA N-acyltransferases (Nat)"/>
    <property type="match status" value="1"/>
</dbReference>